<evidence type="ECO:0000256" key="1">
    <source>
        <dbReference type="ARBA" id="ARBA00010872"/>
    </source>
</evidence>
<dbReference type="OrthoDB" id="77601at2759"/>
<evidence type="ECO:0000313" key="4">
    <source>
        <dbReference type="EMBL" id="OQV24423.1"/>
    </source>
</evidence>
<dbReference type="SUPFAM" id="SSF56235">
    <property type="entry name" value="N-terminal nucleophile aminohydrolases (Ntn hydrolases)"/>
    <property type="match status" value="1"/>
</dbReference>
<dbReference type="EMBL" id="MTYJ01000006">
    <property type="protein sequence ID" value="OQV24423.1"/>
    <property type="molecule type" value="Genomic_DNA"/>
</dbReference>
<reference evidence="5" key="1">
    <citation type="submission" date="2017-01" db="EMBL/GenBank/DDBJ databases">
        <title>Comparative genomics of anhydrobiosis in the tardigrade Hypsibius dujardini.</title>
        <authorList>
            <person name="Yoshida Y."/>
            <person name="Koutsovoulos G."/>
            <person name="Laetsch D."/>
            <person name="Stevens L."/>
            <person name="Kumar S."/>
            <person name="Horikawa D."/>
            <person name="Ishino K."/>
            <person name="Komine S."/>
            <person name="Tomita M."/>
            <person name="Blaxter M."/>
            <person name="Arakawa K."/>
        </authorList>
    </citation>
    <scope>NUCLEOTIDE SEQUENCE [LARGE SCALE GENOMIC DNA]</scope>
    <source>
        <strain evidence="5">Z151</strain>
    </source>
</reference>
<feature type="site" description="Cleavage; by autolysis" evidence="3">
    <location>
        <begin position="189"/>
        <end position="190"/>
    </location>
</feature>
<dbReference type="GO" id="GO:0051604">
    <property type="term" value="P:protein maturation"/>
    <property type="evidence" value="ECO:0007669"/>
    <property type="project" value="TreeGrafter"/>
</dbReference>
<dbReference type="PANTHER" id="PTHR10188">
    <property type="entry name" value="L-ASPARAGINASE"/>
    <property type="match status" value="1"/>
</dbReference>
<evidence type="ECO:0000313" key="5">
    <source>
        <dbReference type="Proteomes" id="UP000192578"/>
    </source>
</evidence>
<dbReference type="GO" id="GO:0005737">
    <property type="term" value="C:cytoplasm"/>
    <property type="evidence" value="ECO:0007669"/>
    <property type="project" value="TreeGrafter"/>
</dbReference>
<proteinExistence type="inferred from homology"/>
<dbReference type="InterPro" id="IPR037464">
    <property type="entry name" value="Taspase1"/>
</dbReference>
<name>A0A1W0XAA2_HYPEX</name>
<gene>
    <name evidence="4" type="ORF">BV898_01487</name>
</gene>
<evidence type="ECO:0000256" key="2">
    <source>
        <dbReference type="PIRSR" id="PIRSR600246-1"/>
    </source>
</evidence>
<dbReference type="InterPro" id="IPR000246">
    <property type="entry name" value="Peptidase_T2"/>
</dbReference>
<dbReference type="Gene3D" id="3.60.20.30">
    <property type="entry name" value="(Glycosyl)asparaginase"/>
    <property type="match status" value="1"/>
</dbReference>
<dbReference type="InterPro" id="IPR029055">
    <property type="entry name" value="Ntn_hydrolases_N"/>
</dbReference>
<feature type="active site" description="Nucleophile" evidence="2">
    <location>
        <position position="190"/>
    </location>
</feature>
<dbReference type="Proteomes" id="UP000192578">
    <property type="component" value="Unassembled WGS sequence"/>
</dbReference>
<dbReference type="Pfam" id="PF01112">
    <property type="entry name" value="Asparaginase_2"/>
    <property type="match status" value="1"/>
</dbReference>
<dbReference type="PANTHER" id="PTHR10188:SF8">
    <property type="entry name" value="THREONINE ASPARTASE 1"/>
    <property type="match status" value="1"/>
</dbReference>
<comment type="caution">
    <text evidence="4">The sequence shown here is derived from an EMBL/GenBank/DDBJ whole genome shotgun (WGS) entry which is preliminary data.</text>
</comment>
<evidence type="ECO:0000256" key="3">
    <source>
        <dbReference type="PIRSR" id="PIRSR600246-3"/>
    </source>
</evidence>
<dbReference type="CDD" id="cd04514">
    <property type="entry name" value="Taspase1_like"/>
    <property type="match status" value="1"/>
</dbReference>
<dbReference type="AlphaFoldDB" id="A0A1W0XAA2"/>
<organism evidence="4 5">
    <name type="scientific">Hypsibius exemplaris</name>
    <name type="common">Freshwater tardigrade</name>
    <dbReference type="NCBI Taxonomy" id="2072580"/>
    <lineage>
        <taxon>Eukaryota</taxon>
        <taxon>Metazoa</taxon>
        <taxon>Ecdysozoa</taxon>
        <taxon>Tardigrada</taxon>
        <taxon>Eutardigrada</taxon>
        <taxon>Parachela</taxon>
        <taxon>Hypsibioidea</taxon>
        <taxon>Hypsibiidae</taxon>
        <taxon>Hypsibius</taxon>
    </lineage>
</organism>
<accession>A0A1W0XAA2</accession>
<keyword evidence="5" id="KW-1185">Reference proteome</keyword>
<protein>
    <submittedName>
        <fullName evidence="4">Threonine aspartase 1</fullName>
    </submittedName>
</protein>
<comment type="similarity">
    <text evidence="1">Belongs to the Ntn-hydrolase family.</text>
</comment>
<dbReference type="GO" id="GO:0004298">
    <property type="term" value="F:threonine-type endopeptidase activity"/>
    <property type="evidence" value="ECO:0007669"/>
    <property type="project" value="InterPro"/>
</dbReference>
<sequence length="321" mass="33656">MNAFVAVHSGAGSCKETNAPRLKLLCESTCTKAFEFLKNGNSAENAVCLAVGQLEDDPITNAGFGSNLTREGTVECDAIIMDGRTGHSGACGAISGIKNPIQLAAAMMKHQADTTSGLLAPLLLVGSGAEAFAQRFGVPTMNPASLITDERFQKLKKYASLLESHTLVGVSPAGRRLDCPEENEEVHLDTVGAIAVDFEGNIAVAASSGGIMLKHSGRVGQAAIIGAGVWAEESDVRESPAAHLVLAASHTSEPRTRVTPGSGDRFMGGLLLQTSNWKSTGKGFFMFFITPQHCVGPWPVPTGKSKGGNELQHPFQLELKG</sequence>